<evidence type="ECO:0000256" key="5">
    <source>
        <dbReference type="SAM" id="Phobius"/>
    </source>
</evidence>
<dbReference type="GO" id="GO:0140359">
    <property type="term" value="F:ABC-type transporter activity"/>
    <property type="evidence" value="ECO:0007669"/>
    <property type="project" value="InterPro"/>
</dbReference>
<dbReference type="KEGG" id="alt:ambt_21240"/>
<proteinExistence type="predicted"/>
<feature type="transmembrane region" description="Helical" evidence="5">
    <location>
        <begin position="147"/>
        <end position="165"/>
    </location>
</feature>
<evidence type="ECO:0000259" key="6">
    <source>
        <dbReference type="PROSITE" id="PS50929"/>
    </source>
</evidence>
<evidence type="ECO:0000313" key="7">
    <source>
        <dbReference type="EMBL" id="AEF05739.1"/>
    </source>
</evidence>
<gene>
    <name evidence="7" type="ordered locus">ambt_21240</name>
</gene>
<dbReference type="InterPro" id="IPR011527">
    <property type="entry name" value="ABC1_TM_dom"/>
</dbReference>
<dbReference type="EMBL" id="CP002339">
    <property type="protein sequence ID" value="AEF05739.1"/>
    <property type="molecule type" value="Genomic_DNA"/>
</dbReference>
<dbReference type="PROSITE" id="PS50929">
    <property type="entry name" value="ABC_TM1F"/>
    <property type="match status" value="1"/>
</dbReference>
<dbReference type="OrthoDB" id="8443255at2"/>
<dbReference type="GO" id="GO:0005524">
    <property type="term" value="F:ATP binding"/>
    <property type="evidence" value="ECO:0007669"/>
    <property type="project" value="InterPro"/>
</dbReference>
<dbReference type="Proteomes" id="UP000000683">
    <property type="component" value="Chromosome"/>
</dbReference>
<feature type="transmembrane region" description="Helical" evidence="5">
    <location>
        <begin position="118"/>
        <end position="141"/>
    </location>
</feature>
<organism evidence="7 8">
    <name type="scientific">Alteromonas naphthalenivorans</name>
    <dbReference type="NCBI Taxonomy" id="715451"/>
    <lineage>
        <taxon>Bacteria</taxon>
        <taxon>Pseudomonadati</taxon>
        <taxon>Pseudomonadota</taxon>
        <taxon>Gammaproteobacteria</taxon>
        <taxon>Alteromonadales</taxon>
        <taxon>Alteromonadaceae</taxon>
        <taxon>Alteromonas/Salinimonas group</taxon>
        <taxon>Alteromonas</taxon>
    </lineage>
</organism>
<keyword evidence="4 5" id="KW-0472">Membrane</keyword>
<name>F5ZFX1_ALTNA</name>
<keyword evidence="8" id="KW-1185">Reference proteome</keyword>
<evidence type="ECO:0000256" key="4">
    <source>
        <dbReference type="ARBA" id="ARBA00023136"/>
    </source>
</evidence>
<accession>F5ZFX1</accession>
<dbReference type="HOGENOM" id="CLU_081577_0_0_6"/>
<dbReference type="SUPFAM" id="SSF90123">
    <property type="entry name" value="ABC transporter transmembrane region"/>
    <property type="match status" value="1"/>
</dbReference>
<dbReference type="Pfam" id="PF13748">
    <property type="entry name" value="ABC_membrane_3"/>
    <property type="match status" value="1"/>
</dbReference>
<protein>
    <recommendedName>
        <fullName evidence="6">ABC transmembrane type-1 domain-containing protein</fullName>
    </recommendedName>
</protein>
<feature type="transmembrane region" description="Helical" evidence="5">
    <location>
        <begin position="248"/>
        <end position="269"/>
    </location>
</feature>
<evidence type="ECO:0000256" key="2">
    <source>
        <dbReference type="ARBA" id="ARBA00022692"/>
    </source>
</evidence>
<reference evidence="7 8" key="1">
    <citation type="journal article" date="2011" name="J. Bacteriol.">
        <title>Complete genome sequence of the polycyclic aromatic hydrocarbon-degrading bacterium Alteromonas sp. strain SN2.</title>
        <authorList>
            <person name="Jin H.M."/>
            <person name="Jeong H."/>
            <person name="Moon E.J."/>
            <person name="Math R.K."/>
            <person name="Lee K."/>
            <person name="Kim H.J."/>
            <person name="Jeon C.O."/>
            <person name="Oh T.K."/>
            <person name="Kim J.F."/>
        </authorList>
    </citation>
    <scope>NUCLEOTIDE SEQUENCE [LARGE SCALE GENOMIC DNA]</scope>
    <source>
        <strain evidence="8">JCM 17741 / KACC 18427 / KCTC 11700BP / SN2</strain>
    </source>
</reference>
<dbReference type="AlphaFoldDB" id="F5ZFX1"/>
<evidence type="ECO:0000313" key="8">
    <source>
        <dbReference type="Proteomes" id="UP000000683"/>
    </source>
</evidence>
<dbReference type="Gene3D" id="1.20.1560.10">
    <property type="entry name" value="ABC transporter type 1, transmembrane domain"/>
    <property type="match status" value="1"/>
</dbReference>
<keyword evidence="3 5" id="KW-1133">Transmembrane helix</keyword>
<comment type="subcellular location">
    <subcellularLocation>
        <location evidence="1">Cell membrane</location>
        <topology evidence="1">Multi-pass membrane protein</topology>
    </subcellularLocation>
</comment>
<dbReference type="GO" id="GO:0005886">
    <property type="term" value="C:plasma membrane"/>
    <property type="evidence" value="ECO:0007669"/>
    <property type="project" value="UniProtKB-SubCell"/>
</dbReference>
<evidence type="ECO:0000256" key="1">
    <source>
        <dbReference type="ARBA" id="ARBA00004651"/>
    </source>
</evidence>
<keyword evidence="2 5" id="KW-0812">Transmembrane</keyword>
<feature type="transmembrane region" description="Helical" evidence="5">
    <location>
        <begin position="214"/>
        <end position="236"/>
    </location>
</feature>
<evidence type="ECO:0000256" key="3">
    <source>
        <dbReference type="ARBA" id="ARBA00022989"/>
    </source>
</evidence>
<feature type="transmembrane region" description="Helical" evidence="5">
    <location>
        <begin position="55"/>
        <end position="75"/>
    </location>
</feature>
<dbReference type="RefSeq" id="WP_013786640.1">
    <property type="nucleotide sequence ID" value="NC_015554.1"/>
</dbReference>
<feature type="domain" description="ABC transmembrane type-1" evidence="6">
    <location>
        <begin position="21"/>
        <end position="188"/>
    </location>
</feature>
<dbReference type="eggNOG" id="COG2274">
    <property type="taxonomic scope" value="Bacteria"/>
</dbReference>
<feature type="transmembrane region" description="Helical" evidence="5">
    <location>
        <begin position="21"/>
        <end position="43"/>
    </location>
</feature>
<dbReference type="InterPro" id="IPR036640">
    <property type="entry name" value="ABC1_TM_sf"/>
</dbReference>
<sequence length="283" mass="31740">MIEELFSLKAIFKRYPFRITLTLLLVVSESLLDLLFPLVIGWAVNDLVNSEFKGLVMLGVLGITSLFIGSARRFYDTRLYSGIYSETASRVVSSGRKQGLSVSKISARSSLLTELVEFFEHSISGIFLSLIGVVGALAVIATLNFEIFFACLGLLLLMTTMYFLTGGKQYQYHSHYNQILEQRVDFLSGRTNAAVRSHFLNLMRWNVKLSDIETLNFGIIWLGTIALLIATPLLAIDGAKSVPKVGTILALFIYVLDYSEKVVTLPFFIQQLIRLKEISNRMN</sequence>